<proteinExistence type="predicted"/>
<dbReference type="EMBL" id="QBMC01000045">
    <property type="protein sequence ID" value="PZO19381.1"/>
    <property type="molecule type" value="Genomic_DNA"/>
</dbReference>
<keyword evidence="1" id="KW-0472">Membrane</keyword>
<dbReference type="Proteomes" id="UP000249354">
    <property type="component" value="Unassembled WGS sequence"/>
</dbReference>
<organism evidence="2 3">
    <name type="scientific">Leptolyngbya foveolarum</name>
    <dbReference type="NCBI Taxonomy" id="47253"/>
    <lineage>
        <taxon>Bacteria</taxon>
        <taxon>Bacillati</taxon>
        <taxon>Cyanobacteriota</taxon>
        <taxon>Cyanophyceae</taxon>
        <taxon>Leptolyngbyales</taxon>
        <taxon>Leptolyngbyaceae</taxon>
        <taxon>Leptolyngbya group</taxon>
        <taxon>Leptolyngbya</taxon>
    </lineage>
</organism>
<protein>
    <submittedName>
        <fullName evidence="2">Uncharacterized protein</fullName>
    </submittedName>
</protein>
<reference evidence="3" key="1">
    <citation type="submission" date="2018-04" db="EMBL/GenBank/DDBJ databases">
        <authorList>
            <person name="Cornet L."/>
        </authorList>
    </citation>
    <scope>NUCLEOTIDE SEQUENCE [LARGE SCALE GENOMIC DNA]</scope>
</reference>
<feature type="transmembrane region" description="Helical" evidence="1">
    <location>
        <begin position="42"/>
        <end position="64"/>
    </location>
</feature>
<keyword evidence="1" id="KW-1133">Transmembrane helix</keyword>
<gene>
    <name evidence="2" type="ORF">DCF25_08695</name>
</gene>
<reference evidence="2 3" key="2">
    <citation type="submission" date="2018-06" db="EMBL/GenBank/DDBJ databases">
        <title>Metagenomic assembly of (sub)arctic Cyanobacteria and their associated microbiome from non-axenic cultures.</title>
        <authorList>
            <person name="Baurain D."/>
        </authorList>
    </citation>
    <scope>NUCLEOTIDE SEQUENCE [LARGE SCALE GENOMIC DNA]</scope>
    <source>
        <strain evidence="2">ULC129bin1</strain>
    </source>
</reference>
<feature type="transmembrane region" description="Helical" evidence="1">
    <location>
        <begin position="12"/>
        <end position="30"/>
    </location>
</feature>
<evidence type="ECO:0000256" key="1">
    <source>
        <dbReference type="SAM" id="Phobius"/>
    </source>
</evidence>
<keyword evidence="1" id="KW-0812">Transmembrane</keyword>
<dbReference type="AlphaFoldDB" id="A0A2W4W4J1"/>
<accession>A0A2W4W4J1</accession>
<evidence type="ECO:0000313" key="3">
    <source>
        <dbReference type="Proteomes" id="UP000249354"/>
    </source>
</evidence>
<name>A0A2W4W4J1_9CYAN</name>
<sequence>MKIFETNEQTVFSAFLLKILLIAAVVGQNANEIKSEFRSIEEFSACLLTTCLLFLFITAVSNYCRLQKIKNLPKVTGFLSLWVEKRLLFGFLSRLLVV</sequence>
<comment type="caution">
    <text evidence="2">The sequence shown here is derived from an EMBL/GenBank/DDBJ whole genome shotgun (WGS) entry which is preliminary data.</text>
</comment>
<evidence type="ECO:0000313" key="2">
    <source>
        <dbReference type="EMBL" id="PZO19381.1"/>
    </source>
</evidence>